<evidence type="ECO:0008006" key="4">
    <source>
        <dbReference type="Google" id="ProtNLM"/>
    </source>
</evidence>
<accession>A0A4S3B2S3</accession>
<dbReference type="RefSeq" id="WP_136137002.1">
    <property type="nucleotide sequence ID" value="NZ_SDGV01000016.1"/>
</dbReference>
<feature type="transmembrane region" description="Helical" evidence="1">
    <location>
        <begin position="12"/>
        <end position="33"/>
    </location>
</feature>
<evidence type="ECO:0000313" key="2">
    <source>
        <dbReference type="EMBL" id="THB61122.1"/>
    </source>
</evidence>
<dbReference type="OrthoDB" id="9779233at2"/>
<feature type="transmembrane region" description="Helical" evidence="1">
    <location>
        <begin position="39"/>
        <end position="59"/>
    </location>
</feature>
<dbReference type="Gene3D" id="1.20.120.1630">
    <property type="match status" value="1"/>
</dbReference>
<keyword evidence="1" id="KW-0812">Transmembrane</keyword>
<proteinExistence type="predicted"/>
<dbReference type="Proteomes" id="UP000310506">
    <property type="component" value="Unassembled WGS sequence"/>
</dbReference>
<protein>
    <recommendedName>
        <fullName evidence="4">DUF1295 domain-containing protein</fullName>
    </recommendedName>
</protein>
<evidence type="ECO:0000256" key="1">
    <source>
        <dbReference type="SAM" id="Phobius"/>
    </source>
</evidence>
<evidence type="ECO:0000313" key="3">
    <source>
        <dbReference type="Proteomes" id="UP000310506"/>
    </source>
</evidence>
<reference evidence="2 3" key="1">
    <citation type="submission" date="2019-01" db="EMBL/GenBank/DDBJ databases">
        <title>Vagococcus silagei sp. nov. isolated from brewer's grain.</title>
        <authorList>
            <person name="Guu J.-R."/>
        </authorList>
    </citation>
    <scope>NUCLEOTIDE SEQUENCE [LARGE SCALE GENOMIC DNA]</scope>
    <source>
        <strain evidence="2 3">2B-2</strain>
    </source>
</reference>
<keyword evidence="3" id="KW-1185">Reference proteome</keyword>
<keyword evidence="1" id="KW-1133">Transmembrane helix</keyword>
<feature type="transmembrane region" description="Helical" evidence="1">
    <location>
        <begin position="109"/>
        <end position="129"/>
    </location>
</feature>
<feature type="transmembrane region" description="Helical" evidence="1">
    <location>
        <begin position="80"/>
        <end position="97"/>
    </location>
</feature>
<sequence>MTQQKIKQEKIIVTFFIFVMMLVEASLLLWTGALELERILFYLALFIYQIRFLYLNWIVKPNRLTFQASSSQKKPLLMDYTLNFLFFIIFPMGYTYLHETFYANWNLGRTVQVIIFSLYVIGTLITLVSEAQRKHVKQQNPTLNYRFYGLFKYAICINYFGEILALPSLFYLASGSIIIFILMLLQQVLDFVFVQIPRQESYIKEHYPDEAGKILSQKKLIPFIY</sequence>
<gene>
    <name evidence="2" type="ORF">ESZ54_07245</name>
</gene>
<comment type="caution">
    <text evidence="2">The sequence shown here is derived from an EMBL/GenBank/DDBJ whole genome shotgun (WGS) entry which is preliminary data.</text>
</comment>
<dbReference type="EMBL" id="SDGV01000016">
    <property type="protein sequence ID" value="THB61122.1"/>
    <property type="molecule type" value="Genomic_DNA"/>
</dbReference>
<organism evidence="2 3">
    <name type="scientific">Vagococcus silagei</name>
    <dbReference type="NCBI Taxonomy" id="2508885"/>
    <lineage>
        <taxon>Bacteria</taxon>
        <taxon>Bacillati</taxon>
        <taxon>Bacillota</taxon>
        <taxon>Bacilli</taxon>
        <taxon>Lactobacillales</taxon>
        <taxon>Enterococcaceae</taxon>
        <taxon>Vagococcus</taxon>
    </lineage>
</organism>
<keyword evidence="1" id="KW-0472">Membrane</keyword>
<name>A0A4S3B2S3_9ENTE</name>
<dbReference type="AlphaFoldDB" id="A0A4S3B2S3"/>